<comment type="caution">
    <text evidence="2">The sequence shown here is derived from an EMBL/GenBank/DDBJ whole genome shotgun (WGS) entry which is preliminary data.</text>
</comment>
<keyword evidence="3" id="KW-1185">Reference proteome</keyword>
<dbReference type="InterPro" id="IPR001878">
    <property type="entry name" value="Znf_CCHC"/>
</dbReference>
<protein>
    <recommendedName>
        <fullName evidence="1">CCHC-type domain-containing protein</fullName>
    </recommendedName>
</protein>
<name>A0ABR1HLZ6_9HYPO</name>
<organism evidence="2 3">
    <name type="scientific">Neonectria punicea</name>
    <dbReference type="NCBI Taxonomy" id="979145"/>
    <lineage>
        <taxon>Eukaryota</taxon>
        <taxon>Fungi</taxon>
        <taxon>Dikarya</taxon>
        <taxon>Ascomycota</taxon>
        <taxon>Pezizomycotina</taxon>
        <taxon>Sordariomycetes</taxon>
        <taxon>Hypocreomycetidae</taxon>
        <taxon>Hypocreales</taxon>
        <taxon>Nectriaceae</taxon>
        <taxon>Neonectria</taxon>
    </lineage>
</organism>
<dbReference type="Pfam" id="PF00098">
    <property type="entry name" value="zf-CCHC"/>
    <property type="match status" value="1"/>
</dbReference>
<dbReference type="EMBL" id="JAZAVJ010000017">
    <property type="protein sequence ID" value="KAK7422233.1"/>
    <property type="molecule type" value="Genomic_DNA"/>
</dbReference>
<proteinExistence type="predicted"/>
<feature type="domain" description="CCHC-type" evidence="1">
    <location>
        <begin position="3"/>
        <end position="13"/>
    </location>
</feature>
<reference evidence="2 3" key="1">
    <citation type="journal article" date="2025" name="Microbiol. Resour. Announc.">
        <title>Draft genome sequences for Neonectria magnoliae and Neonectria punicea, canker pathogens of Liriodendron tulipifera and Acer saccharum in West Virginia.</title>
        <authorList>
            <person name="Petronek H.M."/>
            <person name="Kasson M.T."/>
            <person name="Metheny A.M."/>
            <person name="Stauder C.M."/>
            <person name="Lovett B."/>
            <person name="Lynch S.C."/>
            <person name="Garnas J.R."/>
            <person name="Kasson L.R."/>
            <person name="Stajich J.E."/>
        </authorList>
    </citation>
    <scope>NUCLEOTIDE SEQUENCE [LARGE SCALE GENOMIC DNA]</scope>
    <source>
        <strain evidence="2 3">NRRL 64653</strain>
    </source>
</reference>
<dbReference type="Proteomes" id="UP001498476">
    <property type="component" value="Unassembled WGS sequence"/>
</dbReference>
<evidence type="ECO:0000313" key="2">
    <source>
        <dbReference type="EMBL" id="KAK7422233.1"/>
    </source>
</evidence>
<accession>A0ABR1HLZ6</accession>
<evidence type="ECO:0000313" key="3">
    <source>
        <dbReference type="Proteomes" id="UP001498476"/>
    </source>
</evidence>
<sequence length="66" mass="7201">MACGEVGHMAKDCHAPLVVHRRSVSPTRATPIKKENEEKTMVKKEPVTVAAEADTQTETEVTNAIK</sequence>
<gene>
    <name evidence="2" type="ORF">QQX98_001756</name>
</gene>
<evidence type="ECO:0000259" key="1">
    <source>
        <dbReference type="Pfam" id="PF00098"/>
    </source>
</evidence>